<dbReference type="EMBL" id="QXDC01000003">
    <property type="protein sequence ID" value="RIA44000.1"/>
    <property type="molecule type" value="Genomic_DNA"/>
</dbReference>
<dbReference type="Gene3D" id="3.30.420.40">
    <property type="match status" value="1"/>
</dbReference>
<evidence type="ECO:0000313" key="3">
    <source>
        <dbReference type="Proteomes" id="UP000266568"/>
    </source>
</evidence>
<dbReference type="CDD" id="cd24054">
    <property type="entry name" value="ASKHA_NBD_AaPPX-GppA_MtPPX2-like"/>
    <property type="match status" value="1"/>
</dbReference>
<feature type="domain" description="Ppx/GppA phosphatase N-terminal" evidence="1">
    <location>
        <begin position="25"/>
        <end position="320"/>
    </location>
</feature>
<evidence type="ECO:0000259" key="1">
    <source>
        <dbReference type="Pfam" id="PF02541"/>
    </source>
</evidence>
<sequence>MRGYGARPRHYAALDLGTNNCRLLIARVQGDGFTVIDAFSRIVRLGEGLASTGRISEAAIDRTIAALAVCSDKLRHRRVTLARSVATEACRRAANGAEFIARVAAETGIMLDVITPEEEARLAVLGCHVLLEPGDDAALIFDIGGGSTELVLIDTSEPVPRVLDWHSTPWGVVSLTEHIGEADSERARLAAYTRMREIVAESMAPFVARLPRGLGHPRLLGTSGTVTTLASVHLKLDRYDRSAVDGLIVPAAAMRRISADLSGMSLAERARVACIGHDRADLVVAGCAILEVVLDLWPAERLGVADRGIREGILRRLMRNERL</sequence>
<protein>
    <submittedName>
        <fullName evidence="2">Exopolyphosphatase/guanosine-5'-triphosphate, 3'-diphosphate pyrophosphatase</fullName>
    </submittedName>
</protein>
<keyword evidence="3" id="KW-1185">Reference proteome</keyword>
<organism evidence="2 3">
    <name type="scientific">Hephaestia caeni</name>
    <dbReference type="NCBI Taxonomy" id="645617"/>
    <lineage>
        <taxon>Bacteria</taxon>
        <taxon>Pseudomonadati</taxon>
        <taxon>Pseudomonadota</taxon>
        <taxon>Alphaproteobacteria</taxon>
        <taxon>Sphingomonadales</taxon>
        <taxon>Sphingomonadaceae</taxon>
        <taxon>Hephaestia</taxon>
    </lineage>
</organism>
<dbReference type="InterPro" id="IPR050273">
    <property type="entry name" value="GppA/Ppx_hydrolase"/>
</dbReference>
<evidence type="ECO:0000313" key="2">
    <source>
        <dbReference type="EMBL" id="RIA44000.1"/>
    </source>
</evidence>
<dbReference type="Proteomes" id="UP000266568">
    <property type="component" value="Unassembled WGS sequence"/>
</dbReference>
<accession>A0A397P363</accession>
<dbReference type="PANTHER" id="PTHR30005:SF0">
    <property type="entry name" value="RETROGRADE REGULATION PROTEIN 2"/>
    <property type="match status" value="1"/>
</dbReference>
<proteinExistence type="predicted"/>
<dbReference type="InterPro" id="IPR043129">
    <property type="entry name" value="ATPase_NBD"/>
</dbReference>
<dbReference type="Gene3D" id="3.30.420.150">
    <property type="entry name" value="Exopolyphosphatase. Domain 2"/>
    <property type="match status" value="1"/>
</dbReference>
<comment type="caution">
    <text evidence="2">The sequence shown here is derived from an EMBL/GenBank/DDBJ whole genome shotgun (WGS) entry which is preliminary data.</text>
</comment>
<dbReference type="InterPro" id="IPR003695">
    <property type="entry name" value="Ppx_GppA_N"/>
</dbReference>
<dbReference type="AlphaFoldDB" id="A0A397P363"/>
<gene>
    <name evidence="2" type="ORF">DFR49_2235</name>
</gene>
<dbReference type="GO" id="GO:0016462">
    <property type="term" value="F:pyrophosphatase activity"/>
    <property type="evidence" value="ECO:0007669"/>
    <property type="project" value="TreeGrafter"/>
</dbReference>
<dbReference type="SUPFAM" id="SSF53067">
    <property type="entry name" value="Actin-like ATPase domain"/>
    <property type="match status" value="2"/>
</dbReference>
<dbReference type="PANTHER" id="PTHR30005">
    <property type="entry name" value="EXOPOLYPHOSPHATASE"/>
    <property type="match status" value="1"/>
</dbReference>
<dbReference type="Pfam" id="PF02541">
    <property type="entry name" value="Ppx-GppA"/>
    <property type="match status" value="1"/>
</dbReference>
<name>A0A397P363_9SPHN</name>
<reference evidence="2 3" key="1">
    <citation type="submission" date="2018-08" db="EMBL/GenBank/DDBJ databases">
        <title>Genomic Encyclopedia of Type Strains, Phase IV (KMG-IV): sequencing the most valuable type-strain genomes for metagenomic binning, comparative biology and taxonomic classification.</title>
        <authorList>
            <person name="Goeker M."/>
        </authorList>
    </citation>
    <scope>NUCLEOTIDE SEQUENCE [LARGE SCALE GENOMIC DNA]</scope>
    <source>
        <strain evidence="2 3">DSM 25527</strain>
    </source>
</reference>